<keyword evidence="3" id="KW-1185">Reference proteome</keyword>
<dbReference type="AlphaFoldDB" id="A0AAV7NBP9"/>
<evidence type="ECO:0000313" key="3">
    <source>
        <dbReference type="Proteomes" id="UP001066276"/>
    </source>
</evidence>
<proteinExistence type="predicted"/>
<protein>
    <submittedName>
        <fullName evidence="2">Uncharacterized protein</fullName>
    </submittedName>
</protein>
<feature type="region of interest" description="Disordered" evidence="1">
    <location>
        <begin position="69"/>
        <end position="117"/>
    </location>
</feature>
<gene>
    <name evidence="2" type="ORF">NDU88_007958</name>
</gene>
<dbReference type="EMBL" id="JANPWB010000013">
    <property type="protein sequence ID" value="KAJ1110608.1"/>
    <property type="molecule type" value="Genomic_DNA"/>
</dbReference>
<dbReference type="Proteomes" id="UP001066276">
    <property type="component" value="Chromosome 9"/>
</dbReference>
<evidence type="ECO:0000313" key="2">
    <source>
        <dbReference type="EMBL" id="KAJ1110608.1"/>
    </source>
</evidence>
<evidence type="ECO:0000256" key="1">
    <source>
        <dbReference type="SAM" id="MobiDB-lite"/>
    </source>
</evidence>
<accession>A0AAV7NBP9</accession>
<organism evidence="2 3">
    <name type="scientific">Pleurodeles waltl</name>
    <name type="common">Iberian ribbed newt</name>
    <dbReference type="NCBI Taxonomy" id="8319"/>
    <lineage>
        <taxon>Eukaryota</taxon>
        <taxon>Metazoa</taxon>
        <taxon>Chordata</taxon>
        <taxon>Craniata</taxon>
        <taxon>Vertebrata</taxon>
        <taxon>Euteleostomi</taxon>
        <taxon>Amphibia</taxon>
        <taxon>Batrachia</taxon>
        <taxon>Caudata</taxon>
        <taxon>Salamandroidea</taxon>
        <taxon>Salamandridae</taxon>
        <taxon>Pleurodelinae</taxon>
        <taxon>Pleurodeles</taxon>
    </lineage>
</organism>
<comment type="caution">
    <text evidence="2">The sequence shown here is derived from an EMBL/GenBank/DDBJ whole genome shotgun (WGS) entry which is preliminary data.</text>
</comment>
<feature type="compositionally biased region" description="Basic and acidic residues" evidence="1">
    <location>
        <begin position="83"/>
        <end position="98"/>
    </location>
</feature>
<reference evidence="2" key="1">
    <citation type="journal article" date="2022" name="bioRxiv">
        <title>Sequencing and chromosome-scale assembly of the giantPleurodeles waltlgenome.</title>
        <authorList>
            <person name="Brown T."/>
            <person name="Elewa A."/>
            <person name="Iarovenko S."/>
            <person name="Subramanian E."/>
            <person name="Araus A.J."/>
            <person name="Petzold A."/>
            <person name="Susuki M."/>
            <person name="Suzuki K.-i.T."/>
            <person name="Hayashi T."/>
            <person name="Toyoda A."/>
            <person name="Oliveira C."/>
            <person name="Osipova E."/>
            <person name="Leigh N.D."/>
            <person name="Simon A."/>
            <person name="Yun M.H."/>
        </authorList>
    </citation>
    <scope>NUCLEOTIDE SEQUENCE</scope>
    <source>
        <strain evidence="2">20211129_DDA</strain>
        <tissue evidence="2">Liver</tissue>
    </source>
</reference>
<sequence length="151" mass="17096">MDKFPGGTPRKKTPDVFPRGTVGRTFYQYDVYIWDHDLQRLTELGTRGEKERNCRGDEHQAAMRGEILAAASGEDAGPVAERPGMRGEEKRCGEHQEPDAGAGRSEGIYTMGQPRHVPGGTWQYKVRRYFKEGRAFHKKGEGKKWETKKGN</sequence>
<name>A0AAV7NBP9_PLEWA</name>